<evidence type="ECO:0000313" key="1">
    <source>
        <dbReference type="EMBL" id="RKK46711.1"/>
    </source>
</evidence>
<sequence>MLLCLFLASDGADNNTKAKATEDLLDTNTSE</sequence>
<dbReference type="Proteomes" id="UP000285084">
    <property type="component" value="Unassembled WGS sequence"/>
</dbReference>
<dbReference type="AlphaFoldDB" id="A0A420M612"/>
<gene>
    <name evidence="1" type="ORF">BFJ69_g18209</name>
</gene>
<reference evidence="1 2" key="1">
    <citation type="journal article" date="2018" name="Sci. Rep.">
        <title>Characterisation of pathogen-specific regions and novel effector candidates in Fusarium oxysporum f. sp. cepae.</title>
        <authorList>
            <person name="Armitage A.D."/>
            <person name="Taylor A."/>
            <person name="Sobczyk M.K."/>
            <person name="Baxter L."/>
            <person name="Greenfield B.P."/>
            <person name="Bates H.J."/>
            <person name="Wilson F."/>
            <person name="Jackson A.C."/>
            <person name="Ott S."/>
            <person name="Harrison R.J."/>
            <person name="Clarkson J.P."/>
        </authorList>
    </citation>
    <scope>NUCLEOTIDE SEQUENCE [LARGE SCALE GENOMIC DNA]</scope>
    <source>
        <strain evidence="1 2">Fo_A13</strain>
    </source>
</reference>
<proteinExistence type="predicted"/>
<accession>A0A420M612</accession>
<organism evidence="1 2">
    <name type="scientific">Fusarium oxysporum</name>
    <name type="common">Fusarium vascular wilt</name>
    <dbReference type="NCBI Taxonomy" id="5507"/>
    <lineage>
        <taxon>Eukaryota</taxon>
        <taxon>Fungi</taxon>
        <taxon>Dikarya</taxon>
        <taxon>Ascomycota</taxon>
        <taxon>Pezizomycotina</taxon>
        <taxon>Sordariomycetes</taxon>
        <taxon>Hypocreomycetidae</taxon>
        <taxon>Hypocreales</taxon>
        <taxon>Nectriaceae</taxon>
        <taxon>Fusarium</taxon>
        <taxon>Fusarium oxysporum species complex</taxon>
    </lineage>
</organism>
<protein>
    <submittedName>
        <fullName evidence="1">Uncharacterized protein</fullName>
    </submittedName>
</protein>
<name>A0A420M612_FUSOX</name>
<comment type="caution">
    <text evidence="1">The sequence shown here is derived from an EMBL/GenBank/DDBJ whole genome shotgun (WGS) entry which is preliminary data.</text>
</comment>
<dbReference type="EMBL" id="MRCX01001569">
    <property type="protein sequence ID" value="RKK46711.1"/>
    <property type="molecule type" value="Genomic_DNA"/>
</dbReference>
<evidence type="ECO:0000313" key="2">
    <source>
        <dbReference type="Proteomes" id="UP000285084"/>
    </source>
</evidence>